<sequence length="215" mass="24439">MIESLYIEVSQPKEPKPLSKYHYIVYSVFSFISIVATLVDLALSEWYQYCWWTFGLVFAEPNTRFDSFENEGSIGDVKSDSCGSLKHLVNTNCPGFCSHIDGFDNGGAVMILFGTLAMLFNAICIFFHILKLYRSNFKLKIISPLSFLPSFLYILGFSIYFGVAKFSDLEETNGKRFGTKDFEMKGGLLLGFTIIGLNLLLFIYCYFTTKKTFLS</sequence>
<gene>
    <name evidence="2" type="ORF">BSTOLATCC_MIC31533</name>
</gene>
<comment type="caution">
    <text evidence="2">The sequence shown here is derived from an EMBL/GenBank/DDBJ whole genome shotgun (WGS) entry which is preliminary data.</text>
</comment>
<reference evidence="2" key="1">
    <citation type="submission" date="2021-09" db="EMBL/GenBank/DDBJ databases">
        <authorList>
            <consortium name="AG Swart"/>
            <person name="Singh M."/>
            <person name="Singh A."/>
            <person name="Seah K."/>
            <person name="Emmerich C."/>
        </authorList>
    </citation>
    <scope>NUCLEOTIDE SEQUENCE</scope>
    <source>
        <strain evidence="2">ATCC30299</strain>
    </source>
</reference>
<feature type="transmembrane region" description="Helical" evidence="1">
    <location>
        <begin position="108"/>
        <end position="133"/>
    </location>
</feature>
<feature type="transmembrane region" description="Helical" evidence="1">
    <location>
        <begin position="186"/>
        <end position="207"/>
    </location>
</feature>
<protein>
    <submittedName>
        <fullName evidence="2">Uncharacterized protein</fullName>
    </submittedName>
</protein>
<feature type="transmembrane region" description="Helical" evidence="1">
    <location>
        <begin position="145"/>
        <end position="166"/>
    </location>
</feature>
<evidence type="ECO:0000256" key="1">
    <source>
        <dbReference type="SAM" id="Phobius"/>
    </source>
</evidence>
<feature type="transmembrane region" description="Helical" evidence="1">
    <location>
        <begin position="21"/>
        <end position="43"/>
    </location>
</feature>
<keyword evidence="1" id="KW-0812">Transmembrane</keyword>
<keyword evidence="1" id="KW-0472">Membrane</keyword>
<evidence type="ECO:0000313" key="2">
    <source>
        <dbReference type="EMBL" id="CAG9322399.1"/>
    </source>
</evidence>
<dbReference type="AlphaFoldDB" id="A0AAU9JFR5"/>
<name>A0AAU9JFR5_9CILI</name>
<keyword evidence="3" id="KW-1185">Reference proteome</keyword>
<dbReference type="EMBL" id="CAJZBQ010000032">
    <property type="protein sequence ID" value="CAG9322399.1"/>
    <property type="molecule type" value="Genomic_DNA"/>
</dbReference>
<keyword evidence="1" id="KW-1133">Transmembrane helix</keyword>
<organism evidence="2 3">
    <name type="scientific">Blepharisma stoltei</name>
    <dbReference type="NCBI Taxonomy" id="1481888"/>
    <lineage>
        <taxon>Eukaryota</taxon>
        <taxon>Sar</taxon>
        <taxon>Alveolata</taxon>
        <taxon>Ciliophora</taxon>
        <taxon>Postciliodesmatophora</taxon>
        <taxon>Heterotrichea</taxon>
        <taxon>Heterotrichida</taxon>
        <taxon>Blepharismidae</taxon>
        <taxon>Blepharisma</taxon>
    </lineage>
</organism>
<dbReference type="Proteomes" id="UP001162131">
    <property type="component" value="Unassembled WGS sequence"/>
</dbReference>
<proteinExistence type="predicted"/>
<accession>A0AAU9JFR5</accession>
<evidence type="ECO:0000313" key="3">
    <source>
        <dbReference type="Proteomes" id="UP001162131"/>
    </source>
</evidence>